<dbReference type="GeneID" id="19685303"/>
<feature type="region of interest" description="Disordered" evidence="1">
    <location>
        <begin position="242"/>
        <end position="262"/>
    </location>
</feature>
<organism evidence="2 3">
    <name type="scientific">Listeria phage List-36</name>
    <dbReference type="NCBI Taxonomy" id="1486422"/>
    <lineage>
        <taxon>Viruses</taxon>
        <taxon>Duplodnaviria</taxon>
        <taxon>Heunggongvirae</taxon>
        <taxon>Uroviricota</taxon>
        <taxon>Caudoviricetes</taxon>
        <taxon>Herelleviridae</taxon>
        <taxon>Jasinskavirinae</taxon>
        <taxon>Pecentumvirus</taxon>
        <taxon>Pecentumvirus list36</taxon>
    </lineage>
</organism>
<dbReference type="EMBL" id="KJ535721">
    <property type="protein sequence ID" value="AIA64208.1"/>
    <property type="molecule type" value="Genomic_DNA"/>
</dbReference>
<proteinExistence type="predicted"/>
<dbReference type="KEGG" id="vg:19685303"/>
<feature type="compositionally biased region" description="Polar residues" evidence="1">
    <location>
        <begin position="251"/>
        <end position="262"/>
    </location>
</feature>
<name>A0A060AL70_9CAUD</name>
<evidence type="ECO:0000313" key="3">
    <source>
        <dbReference type="Proteomes" id="UP000026982"/>
    </source>
</evidence>
<dbReference type="RefSeq" id="YP_009043415.1">
    <property type="nucleotide sequence ID" value="NC_024364.1"/>
</dbReference>
<accession>A0A060AL70</accession>
<evidence type="ECO:0000313" key="2">
    <source>
        <dbReference type="EMBL" id="AIA64208.1"/>
    </source>
</evidence>
<reference evidence="2 3" key="1">
    <citation type="submission" date="2014-03" db="EMBL/GenBank/DDBJ databases">
        <title>Genome sequencing of lytic Listeria phages.</title>
        <authorList>
            <person name="Rajanna C."/>
            <person name="Joelle W."/>
            <person name="Abuladze T."/>
            <person name="Li M."/>
            <person name="Anderson B."/>
            <person name="Sulakvelidze A."/>
        </authorList>
    </citation>
    <scope>NUCLEOTIDE SEQUENCE [LARGE SCALE GENOMIC DNA]</scope>
    <source>
        <strain evidence="2">List-36</strain>
    </source>
</reference>
<protein>
    <recommendedName>
        <fullName evidence="4">Synaptonemal complex 1 (SCP-1) domain containing protein</fullName>
    </recommendedName>
</protein>
<keyword evidence="3" id="KW-1185">Reference proteome</keyword>
<evidence type="ECO:0000256" key="1">
    <source>
        <dbReference type="SAM" id="MobiDB-lite"/>
    </source>
</evidence>
<sequence length="262" mass="30841">MKKDNTRKKRLNIYNTDRYFNMNLMKRSTIEKSIKVTRLNEKEIEEEMDKLAEGSTRFNKKNKKSYLLYQEKYTNDRLIQKLFAHGGSVTYYTNSIIPYYVIKHMAQSTTSKAVYSVKKEFTEEQVKNIELTKMATTVIIDVPVVVPDVSPYDVLFSLHPLKTDVDGVQFSFPRLGKSEIQKRHLPFYELKGKVYELRPEIKYEYVKYTQVSLSIWGMYLWLVCNSEEDFQEIDKLLQKDLKRRDSGRRPSASQQLGGKTHA</sequence>
<evidence type="ECO:0008006" key="4">
    <source>
        <dbReference type="Google" id="ProtNLM"/>
    </source>
</evidence>
<dbReference type="Proteomes" id="UP000026982">
    <property type="component" value="Segment"/>
</dbReference>